<dbReference type="GO" id="GO:0006355">
    <property type="term" value="P:regulation of DNA-templated transcription"/>
    <property type="evidence" value="ECO:0007669"/>
    <property type="project" value="InterPro"/>
</dbReference>
<dbReference type="FunFam" id="1.10.10.10:FF:000018">
    <property type="entry name" value="DNA-binding response regulator ResD"/>
    <property type="match status" value="1"/>
</dbReference>
<evidence type="ECO:0000313" key="13">
    <source>
        <dbReference type="Proteomes" id="UP001163687"/>
    </source>
</evidence>
<dbReference type="KEGG" id="cmic:caldi_13140"/>
<dbReference type="GO" id="GO:0000976">
    <property type="term" value="F:transcription cis-regulatory region binding"/>
    <property type="evidence" value="ECO:0007669"/>
    <property type="project" value="TreeGrafter"/>
</dbReference>
<dbReference type="GO" id="GO:0005829">
    <property type="term" value="C:cytosol"/>
    <property type="evidence" value="ECO:0007669"/>
    <property type="project" value="TreeGrafter"/>
</dbReference>
<evidence type="ECO:0000256" key="8">
    <source>
        <dbReference type="PROSITE-ProRule" id="PRU00169"/>
    </source>
</evidence>
<dbReference type="Pfam" id="PF00486">
    <property type="entry name" value="Trans_reg_C"/>
    <property type="match status" value="1"/>
</dbReference>
<accession>A0AA35CJ46</accession>
<dbReference type="SMART" id="SM00862">
    <property type="entry name" value="Trans_reg_C"/>
    <property type="match status" value="1"/>
</dbReference>
<dbReference type="PROSITE" id="PS51755">
    <property type="entry name" value="OMPR_PHOB"/>
    <property type="match status" value="1"/>
</dbReference>
<keyword evidence="4" id="KW-0805">Transcription regulation</keyword>
<evidence type="ECO:0000256" key="3">
    <source>
        <dbReference type="ARBA" id="ARBA00023012"/>
    </source>
</evidence>
<keyword evidence="13" id="KW-1185">Reference proteome</keyword>
<dbReference type="EMBL" id="AP025628">
    <property type="protein sequence ID" value="BDG60224.1"/>
    <property type="molecule type" value="Genomic_DNA"/>
</dbReference>
<dbReference type="InterPro" id="IPR001867">
    <property type="entry name" value="OmpR/PhoB-type_DNA-bd"/>
</dbReference>
<dbReference type="PANTHER" id="PTHR48111">
    <property type="entry name" value="REGULATOR OF RPOS"/>
    <property type="match status" value="1"/>
</dbReference>
<dbReference type="FunFam" id="3.40.50.2300:FF:000001">
    <property type="entry name" value="DNA-binding response regulator PhoB"/>
    <property type="match status" value="1"/>
</dbReference>
<comment type="function">
    <text evidence="7">May play the central regulatory role in sporulation. It may be an element of the effector pathway responsible for the activation of sporulation genes in response to nutritional stress. Spo0A may act in concert with spo0H (a sigma factor) to control the expression of some genes that are critical to the sporulation process.</text>
</comment>
<dbReference type="Gene3D" id="3.40.50.2300">
    <property type="match status" value="1"/>
</dbReference>
<keyword evidence="5 9" id="KW-0238">DNA-binding</keyword>
<dbReference type="InterPro" id="IPR036388">
    <property type="entry name" value="WH-like_DNA-bd_sf"/>
</dbReference>
<dbReference type="Gene3D" id="6.10.250.690">
    <property type="match status" value="1"/>
</dbReference>
<evidence type="ECO:0000256" key="1">
    <source>
        <dbReference type="ARBA" id="ARBA00018672"/>
    </source>
</evidence>
<dbReference type="InterPro" id="IPR039420">
    <property type="entry name" value="WalR-like"/>
</dbReference>
<evidence type="ECO:0000256" key="5">
    <source>
        <dbReference type="ARBA" id="ARBA00023125"/>
    </source>
</evidence>
<evidence type="ECO:0000256" key="7">
    <source>
        <dbReference type="ARBA" id="ARBA00024867"/>
    </source>
</evidence>
<evidence type="ECO:0000256" key="9">
    <source>
        <dbReference type="PROSITE-ProRule" id="PRU01091"/>
    </source>
</evidence>
<feature type="domain" description="Response regulatory" evidence="10">
    <location>
        <begin position="4"/>
        <end position="116"/>
    </location>
</feature>
<keyword evidence="2 8" id="KW-0597">Phosphoprotein</keyword>
<dbReference type="Pfam" id="PF00072">
    <property type="entry name" value="Response_reg"/>
    <property type="match status" value="1"/>
</dbReference>
<evidence type="ECO:0000259" key="11">
    <source>
        <dbReference type="PROSITE" id="PS51755"/>
    </source>
</evidence>
<dbReference type="CDD" id="cd00383">
    <property type="entry name" value="trans_reg_C"/>
    <property type="match status" value="1"/>
</dbReference>
<dbReference type="PROSITE" id="PS50110">
    <property type="entry name" value="RESPONSE_REGULATORY"/>
    <property type="match status" value="1"/>
</dbReference>
<sequence>MSTRILVVDDERHIRELCRLYLEQEGFTVTEAGSGDEALDAVRRARPDLVILDLMLPGTPGLEVARALVERDVPTILLTARTDEVDRVLGLELGADDYVTKPFSPRELVARVKAVLRRVRRTERPGRRERLEFPDFVLDLAARTLTVRGKPVDCPPKEFDLLATLAQNPNRVFTRQQLLERVWDYSFYGDYRTVDVHVQRLRKKIEPEPDNPRYIRTVWGIGYRFEPDPDA</sequence>
<keyword evidence="3" id="KW-0902">Two-component regulatory system</keyword>
<dbReference type="InterPro" id="IPR011006">
    <property type="entry name" value="CheY-like_superfamily"/>
</dbReference>
<dbReference type="SMART" id="SM00448">
    <property type="entry name" value="REC"/>
    <property type="match status" value="1"/>
</dbReference>
<dbReference type="SUPFAM" id="SSF52172">
    <property type="entry name" value="CheY-like"/>
    <property type="match status" value="1"/>
</dbReference>
<evidence type="ECO:0000259" key="10">
    <source>
        <dbReference type="PROSITE" id="PS50110"/>
    </source>
</evidence>
<evidence type="ECO:0000256" key="4">
    <source>
        <dbReference type="ARBA" id="ARBA00023015"/>
    </source>
</evidence>
<feature type="domain" description="OmpR/PhoB-type" evidence="11">
    <location>
        <begin position="128"/>
        <end position="227"/>
    </location>
</feature>
<proteinExistence type="predicted"/>
<reference evidence="12" key="1">
    <citation type="submission" date="2022-03" db="EMBL/GenBank/DDBJ databases">
        <title>Complete genome sequence of Caldinitratiruptor microaerophilus.</title>
        <authorList>
            <person name="Mukaiyama R."/>
            <person name="Nishiyama T."/>
            <person name="Ueda K."/>
        </authorList>
    </citation>
    <scope>NUCLEOTIDE SEQUENCE</scope>
    <source>
        <strain evidence="12">JCM 16183</strain>
    </source>
</reference>
<gene>
    <name evidence="12" type="ORF">caldi_13140</name>
</gene>
<dbReference type="RefSeq" id="WP_264844289.1">
    <property type="nucleotide sequence ID" value="NZ_AP025628.1"/>
</dbReference>
<dbReference type="Gene3D" id="1.10.10.10">
    <property type="entry name" value="Winged helix-like DNA-binding domain superfamily/Winged helix DNA-binding domain"/>
    <property type="match status" value="1"/>
</dbReference>
<feature type="DNA-binding region" description="OmpR/PhoB-type" evidence="9">
    <location>
        <begin position="128"/>
        <end position="227"/>
    </location>
</feature>
<feature type="modified residue" description="4-aspartylphosphate" evidence="8">
    <location>
        <position position="53"/>
    </location>
</feature>
<evidence type="ECO:0000313" key="12">
    <source>
        <dbReference type="EMBL" id="BDG60224.1"/>
    </source>
</evidence>
<dbReference type="InterPro" id="IPR001789">
    <property type="entry name" value="Sig_transdc_resp-reg_receiver"/>
</dbReference>
<evidence type="ECO:0000256" key="6">
    <source>
        <dbReference type="ARBA" id="ARBA00023163"/>
    </source>
</evidence>
<protein>
    <recommendedName>
        <fullName evidence="1">Stage 0 sporulation protein A homolog</fullName>
    </recommendedName>
</protein>
<keyword evidence="6" id="KW-0804">Transcription</keyword>
<dbReference type="AlphaFoldDB" id="A0AA35CJ46"/>
<evidence type="ECO:0000256" key="2">
    <source>
        <dbReference type="ARBA" id="ARBA00022553"/>
    </source>
</evidence>
<dbReference type="GO" id="GO:0032993">
    <property type="term" value="C:protein-DNA complex"/>
    <property type="evidence" value="ECO:0007669"/>
    <property type="project" value="TreeGrafter"/>
</dbReference>
<dbReference type="GO" id="GO:0000156">
    <property type="term" value="F:phosphorelay response regulator activity"/>
    <property type="evidence" value="ECO:0007669"/>
    <property type="project" value="TreeGrafter"/>
</dbReference>
<name>A0AA35CJ46_9FIRM</name>
<dbReference type="PANTHER" id="PTHR48111:SF4">
    <property type="entry name" value="DNA-BINDING DUAL TRANSCRIPTIONAL REGULATOR OMPR"/>
    <property type="match status" value="1"/>
</dbReference>
<dbReference type="Proteomes" id="UP001163687">
    <property type="component" value="Chromosome"/>
</dbReference>
<organism evidence="12 13">
    <name type="scientific">Caldinitratiruptor microaerophilus</name>
    <dbReference type="NCBI Taxonomy" id="671077"/>
    <lineage>
        <taxon>Bacteria</taxon>
        <taxon>Bacillati</taxon>
        <taxon>Bacillota</taxon>
        <taxon>Clostridia</taxon>
        <taxon>Eubacteriales</taxon>
        <taxon>Symbiobacteriaceae</taxon>
        <taxon>Caldinitratiruptor</taxon>
    </lineage>
</organism>